<dbReference type="RefSeq" id="WP_086960967.1">
    <property type="nucleotide sequence ID" value="NZ_FUKS01000036.1"/>
</dbReference>
<evidence type="ECO:0000256" key="3">
    <source>
        <dbReference type="SAM" id="Phobius"/>
    </source>
</evidence>
<dbReference type="EMBL" id="QPGL01000001">
    <property type="protein sequence ID" value="RCS72951.1"/>
    <property type="molecule type" value="Genomic_DNA"/>
</dbReference>
<feature type="coiled-coil region" evidence="1">
    <location>
        <begin position="669"/>
        <end position="696"/>
    </location>
</feature>
<feature type="region of interest" description="Disordered" evidence="2">
    <location>
        <begin position="392"/>
        <end position="419"/>
    </location>
</feature>
<feature type="compositionally biased region" description="Polar residues" evidence="2">
    <location>
        <begin position="150"/>
        <end position="161"/>
    </location>
</feature>
<dbReference type="InterPro" id="IPR007844">
    <property type="entry name" value="AsmA"/>
</dbReference>
<organism evidence="5 6">
    <name type="scientific">Vibrio casei</name>
    <dbReference type="NCBI Taxonomy" id="673372"/>
    <lineage>
        <taxon>Bacteria</taxon>
        <taxon>Pseudomonadati</taxon>
        <taxon>Pseudomonadota</taxon>
        <taxon>Gammaproteobacteria</taxon>
        <taxon>Vibrionales</taxon>
        <taxon>Vibrionaceae</taxon>
        <taxon>Vibrio</taxon>
    </lineage>
</organism>
<accession>A0A368LMB8</accession>
<dbReference type="PANTHER" id="PTHR30441">
    <property type="entry name" value="DUF748 DOMAIN-CONTAINING PROTEIN"/>
    <property type="match status" value="1"/>
</dbReference>
<keyword evidence="3" id="KW-0812">Transmembrane</keyword>
<feature type="domain" description="AsmA" evidence="4">
    <location>
        <begin position="1"/>
        <end position="599"/>
    </location>
</feature>
<evidence type="ECO:0000313" key="6">
    <source>
        <dbReference type="Proteomes" id="UP000252479"/>
    </source>
</evidence>
<dbReference type="GeneID" id="303188189"/>
<reference evidence="5 6" key="1">
    <citation type="journal article" date="2017" name="Elife">
        <title>Extensive horizontal gene transfer in cheese-associated bacteria.</title>
        <authorList>
            <person name="Bonham K.S."/>
            <person name="Wolfe B.E."/>
            <person name="Dutton R.J."/>
        </authorList>
    </citation>
    <scope>NUCLEOTIDE SEQUENCE [LARGE SCALE GENOMIC DNA]</scope>
    <source>
        <strain evidence="5 6">JB196</strain>
    </source>
</reference>
<evidence type="ECO:0000313" key="5">
    <source>
        <dbReference type="EMBL" id="RCS72951.1"/>
    </source>
</evidence>
<evidence type="ECO:0000259" key="4">
    <source>
        <dbReference type="Pfam" id="PF05170"/>
    </source>
</evidence>
<comment type="caution">
    <text evidence="5">The sequence shown here is derived from an EMBL/GenBank/DDBJ whole genome shotgun (WGS) entry which is preliminary data.</text>
</comment>
<dbReference type="PANTHER" id="PTHR30441:SF4">
    <property type="entry name" value="PROTEIN ASMA"/>
    <property type="match status" value="1"/>
</dbReference>
<evidence type="ECO:0000256" key="1">
    <source>
        <dbReference type="SAM" id="Coils"/>
    </source>
</evidence>
<dbReference type="InterPro" id="IPR052894">
    <property type="entry name" value="AsmA-related"/>
</dbReference>
<feature type="region of interest" description="Disordered" evidence="2">
    <location>
        <begin position="136"/>
        <end position="162"/>
    </location>
</feature>
<feature type="compositionally biased region" description="Polar residues" evidence="2">
    <location>
        <begin position="394"/>
        <end position="419"/>
    </location>
</feature>
<dbReference type="GO" id="GO:0005886">
    <property type="term" value="C:plasma membrane"/>
    <property type="evidence" value="ECO:0007669"/>
    <property type="project" value="TreeGrafter"/>
</dbReference>
<keyword evidence="3" id="KW-1133">Transmembrane helix</keyword>
<dbReference type="Proteomes" id="UP000252479">
    <property type="component" value="Unassembled WGS sequence"/>
</dbReference>
<sequence>MKKILIIISIPIAAILIAILALVLFVNPNQFKPLIIEQAKAQTGFDLVIDGDISWSFFPHIGFSIGKTQVLNPNGFKQDQVVKIDDAALDISVLPLLERKLDIGNVTLNGADIFIQTLKDGRSNLDLVKQSVEENAINGTSPDASVPAQPDSTSVSGTSEGLDSPWQVSLAGITVNNAKLQMLDDKNGSDLSLSDVNFALSEFKFNEWSKAEFNIKGKNNQQIFSAAGDTEFKVSTDLKDYELQKTQIEAKFKDVSTNIEKLTFNLDTFKSDYANNMEVGIKGQVANMNIDLNQTALLTVNKEISSVRLDNMTVKGKIDGKALPLSPIAIDMVSNVSFDLTKQYLNIALKKLGINELVFDGSSQVSLASTIPKVEFDLHSPEINVDALLKQMDSGKSSSEPKSTGKVTAKTDSNTVQNEPDLTVTRTLDVKGKISIDKLTASNAKMQNVVTQFTVNRGVIDLQRLAANLYDGSVSAKARIDARKNIPTYTLGSEVKGVKVQPLLKDIADMDFVSGTGNIKADLTGRSLITDKAKQNLAGVININFADGSLYGVNVAHEIRAVQAIFNGKKAEADTVKKTDFSALTTTMNLSKGVMKTNNLALQSPLLRILGNGEANYVNETVDFLVKTSIVGTLKGQGGKDTNDLKDITLPISIKGSWTEPKIRPDLNAALDEQTKQKAKEKIDEAKGKAKKEVDRSIDKLLGGKDSDKNDDVKKAAGDLLNNLFK</sequence>
<keyword evidence="1" id="KW-0175">Coiled coil</keyword>
<gene>
    <name evidence="5" type="ORF">CIK83_04625</name>
</gene>
<dbReference type="GO" id="GO:0090313">
    <property type="term" value="P:regulation of protein targeting to membrane"/>
    <property type="evidence" value="ECO:0007669"/>
    <property type="project" value="TreeGrafter"/>
</dbReference>
<proteinExistence type="predicted"/>
<keyword evidence="6" id="KW-1185">Reference proteome</keyword>
<name>A0A368LMB8_9VIBR</name>
<dbReference type="Pfam" id="PF05170">
    <property type="entry name" value="AsmA"/>
    <property type="match status" value="1"/>
</dbReference>
<dbReference type="AlphaFoldDB" id="A0A368LMB8"/>
<evidence type="ECO:0000256" key="2">
    <source>
        <dbReference type="SAM" id="MobiDB-lite"/>
    </source>
</evidence>
<feature type="transmembrane region" description="Helical" evidence="3">
    <location>
        <begin position="5"/>
        <end position="26"/>
    </location>
</feature>
<keyword evidence="3" id="KW-0472">Membrane</keyword>
<protein>
    <submittedName>
        <fullName evidence="5">AsmA family protein</fullName>
    </submittedName>
</protein>